<dbReference type="InterPro" id="IPR014903">
    <property type="entry name" value="DUF1796"/>
</dbReference>
<accession>A0A6C0CW94</accession>
<organism evidence="1">
    <name type="scientific">viral metagenome</name>
    <dbReference type="NCBI Taxonomy" id="1070528"/>
    <lineage>
        <taxon>unclassified sequences</taxon>
        <taxon>metagenomes</taxon>
        <taxon>organismal metagenomes</taxon>
    </lineage>
</organism>
<dbReference type="AlphaFoldDB" id="A0A6C0CW94"/>
<protein>
    <submittedName>
        <fullName evidence="1">Uncharacterized protein</fullName>
    </submittedName>
</protein>
<evidence type="ECO:0000313" key="1">
    <source>
        <dbReference type="EMBL" id="QHT08442.1"/>
    </source>
</evidence>
<dbReference type="Pfam" id="PF08795">
    <property type="entry name" value="DUF1796"/>
    <property type="match status" value="1"/>
</dbReference>
<reference evidence="1" key="1">
    <citation type="journal article" date="2020" name="Nature">
        <title>Giant virus diversity and host interactions through global metagenomics.</title>
        <authorList>
            <person name="Schulz F."/>
            <person name="Roux S."/>
            <person name="Paez-Espino D."/>
            <person name="Jungbluth S."/>
            <person name="Walsh D.A."/>
            <person name="Denef V.J."/>
            <person name="McMahon K.D."/>
            <person name="Konstantinidis K.T."/>
            <person name="Eloe-Fadrosh E.A."/>
            <person name="Kyrpides N.C."/>
            <person name="Woyke T."/>
        </authorList>
    </citation>
    <scope>NUCLEOTIDE SEQUENCE</scope>
    <source>
        <strain evidence="1">GVMAG-M-3300022752-66</strain>
    </source>
</reference>
<name>A0A6C0CW94_9ZZZZ</name>
<dbReference type="EMBL" id="MN739496">
    <property type="protein sequence ID" value="QHT08442.1"/>
    <property type="molecule type" value="Genomic_DNA"/>
</dbReference>
<sequence length="198" mass="23428">MEPLGISLGWDCGPAGYGVSNNLRKTKDQGYMTCPFDLMITNYSGIVQCFKDDFQYLIDPKYIELKTVQKTCKFLDFKKGDEIIINTKYNFIFNHESPSHGNLHIHENWPNGTHHFVLDNFKEFTTRYNNRIQNLKNYLNSTNYKVVFIISKINNNHESCKELDDIIKEKYPNLNYSFLHLEESRHEIFNECIEFDFL</sequence>
<proteinExistence type="predicted"/>